<organism evidence="2 3">
    <name type="scientific">Caerostris extrusa</name>
    <name type="common">Bark spider</name>
    <name type="synonym">Caerostris bankana</name>
    <dbReference type="NCBI Taxonomy" id="172846"/>
    <lineage>
        <taxon>Eukaryota</taxon>
        <taxon>Metazoa</taxon>
        <taxon>Ecdysozoa</taxon>
        <taxon>Arthropoda</taxon>
        <taxon>Chelicerata</taxon>
        <taxon>Arachnida</taxon>
        <taxon>Araneae</taxon>
        <taxon>Araneomorphae</taxon>
        <taxon>Entelegynae</taxon>
        <taxon>Araneoidea</taxon>
        <taxon>Araneidae</taxon>
        <taxon>Caerostris</taxon>
    </lineage>
</organism>
<name>A0AAV4XK68_CAEEX</name>
<accession>A0AAV4XK68</accession>
<gene>
    <name evidence="2" type="ORF">CEXT_444331</name>
</gene>
<evidence type="ECO:0000313" key="3">
    <source>
        <dbReference type="Proteomes" id="UP001054945"/>
    </source>
</evidence>
<dbReference type="Proteomes" id="UP001054945">
    <property type="component" value="Unassembled WGS sequence"/>
</dbReference>
<sequence>MHSLNNKLSHSKVPFRQKNSCPIKGSRRFTSIKKQFIDHLHRCANGDILWELERALPLMLHLYFALHILQHVRKAWQMCVPLSPYSVEPFTHHLKGNERSSGAERRDQVPASKDFLL</sequence>
<reference evidence="2 3" key="1">
    <citation type="submission" date="2021-06" db="EMBL/GenBank/DDBJ databases">
        <title>Caerostris extrusa draft genome.</title>
        <authorList>
            <person name="Kono N."/>
            <person name="Arakawa K."/>
        </authorList>
    </citation>
    <scope>NUCLEOTIDE SEQUENCE [LARGE SCALE GENOMIC DNA]</scope>
</reference>
<protein>
    <submittedName>
        <fullName evidence="2">Uncharacterized protein</fullName>
    </submittedName>
</protein>
<evidence type="ECO:0000256" key="1">
    <source>
        <dbReference type="SAM" id="MobiDB-lite"/>
    </source>
</evidence>
<feature type="compositionally biased region" description="Basic and acidic residues" evidence="1">
    <location>
        <begin position="95"/>
        <end position="108"/>
    </location>
</feature>
<keyword evidence="3" id="KW-1185">Reference proteome</keyword>
<dbReference type="AlphaFoldDB" id="A0AAV4XK68"/>
<dbReference type="EMBL" id="BPLR01000482">
    <property type="protein sequence ID" value="GIY95079.1"/>
    <property type="molecule type" value="Genomic_DNA"/>
</dbReference>
<evidence type="ECO:0000313" key="2">
    <source>
        <dbReference type="EMBL" id="GIY95079.1"/>
    </source>
</evidence>
<proteinExistence type="predicted"/>
<comment type="caution">
    <text evidence="2">The sequence shown here is derived from an EMBL/GenBank/DDBJ whole genome shotgun (WGS) entry which is preliminary data.</text>
</comment>
<feature type="region of interest" description="Disordered" evidence="1">
    <location>
        <begin position="95"/>
        <end position="117"/>
    </location>
</feature>